<keyword evidence="3" id="KW-1185">Reference proteome</keyword>
<sequence>MVPACDNPPILSWHPHASSSAIGSCRVAPLTELCRKADAVQNLLNETEKLPTKSEWQDNKGTAVETVVAEKFPSTSLRFHAENRNKQGSIVPRREETMIRERIYAWLMENGKVNWFKHLNEIKYMHNSEWIEELGGTPMELFFARSRTIEITRKRRVDGDHHDDDTLSDTYTNNSNGGYSSVGQTLTPLDVLPNGALTREGSEACA</sequence>
<feature type="compositionally biased region" description="Polar residues" evidence="1">
    <location>
        <begin position="168"/>
        <end position="187"/>
    </location>
</feature>
<reference evidence="2 3" key="1">
    <citation type="submission" date="2018-11" db="EMBL/GenBank/DDBJ databases">
        <authorList>
            <consortium name="Pathogen Informatics"/>
        </authorList>
    </citation>
    <scope>NUCLEOTIDE SEQUENCE [LARGE SCALE GENOMIC DNA]</scope>
</reference>
<evidence type="ECO:0000313" key="2">
    <source>
        <dbReference type="EMBL" id="VDO69261.1"/>
    </source>
</evidence>
<gene>
    <name evidence="2" type="ORF">HPBE_LOCUS6680</name>
</gene>
<proteinExistence type="predicted"/>
<dbReference type="WBParaSite" id="HPBE_0000667901-mRNA-1">
    <property type="protein sequence ID" value="HPBE_0000667901-mRNA-1"/>
    <property type="gene ID" value="HPBE_0000667901"/>
</dbReference>
<accession>A0A183FIF9</accession>
<evidence type="ECO:0000256" key="1">
    <source>
        <dbReference type="SAM" id="MobiDB-lite"/>
    </source>
</evidence>
<dbReference type="AlphaFoldDB" id="A0A183FIF9"/>
<accession>A0A3P7X5R4</accession>
<reference evidence="4" key="2">
    <citation type="submission" date="2019-09" db="UniProtKB">
        <authorList>
            <consortium name="WormBaseParasite"/>
        </authorList>
    </citation>
    <scope>IDENTIFICATION</scope>
</reference>
<evidence type="ECO:0000313" key="3">
    <source>
        <dbReference type="Proteomes" id="UP000050761"/>
    </source>
</evidence>
<dbReference type="EMBL" id="UZAH01025716">
    <property type="protein sequence ID" value="VDO69261.1"/>
    <property type="molecule type" value="Genomic_DNA"/>
</dbReference>
<evidence type="ECO:0000313" key="4">
    <source>
        <dbReference type="WBParaSite" id="HPBE_0000667901-mRNA-1"/>
    </source>
</evidence>
<dbReference type="OrthoDB" id="5845578at2759"/>
<organism evidence="3 4">
    <name type="scientific">Heligmosomoides polygyrus</name>
    <name type="common">Parasitic roundworm</name>
    <dbReference type="NCBI Taxonomy" id="6339"/>
    <lineage>
        <taxon>Eukaryota</taxon>
        <taxon>Metazoa</taxon>
        <taxon>Ecdysozoa</taxon>
        <taxon>Nematoda</taxon>
        <taxon>Chromadorea</taxon>
        <taxon>Rhabditida</taxon>
        <taxon>Rhabditina</taxon>
        <taxon>Rhabditomorpha</taxon>
        <taxon>Strongyloidea</taxon>
        <taxon>Heligmosomidae</taxon>
        <taxon>Heligmosomoides</taxon>
    </lineage>
</organism>
<protein>
    <submittedName>
        <fullName evidence="2 4">Uncharacterized protein</fullName>
    </submittedName>
</protein>
<feature type="region of interest" description="Disordered" evidence="1">
    <location>
        <begin position="157"/>
        <end position="206"/>
    </location>
</feature>
<name>A0A183FIF9_HELPZ</name>
<dbReference type="Proteomes" id="UP000050761">
    <property type="component" value="Unassembled WGS sequence"/>
</dbReference>